<dbReference type="PANTHER" id="PTHR37292">
    <property type="entry name" value="VNG6097C"/>
    <property type="match status" value="1"/>
</dbReference>
<proteinExistence type="predicted"/>
<dbReference type="RefSeq" id="WP_191195928.1">
    <property type="nucleotide sequence ID" value="NZ_JACXYZ010000002.1"/>
</dbReference>
<evidence type="ECO:0000313" key="3">
    <source>
        <dbReference type="Proteomes" id="UP000618818"/>
    </source>
</evidence>
<keyword evidence="3" id="KW-1185">Reference proteome</keyword>
<dbReference type="EMBL" id="JACXYZ010000002">
    <property type="protein sequence ID" value="MBD3926089.1"/>
    <property type="molecule type" value="Genomic_DNA"/>
</dbReference>
<dbReference type="PANTHER" id="PTHR37292:SF2">
    <property type="entry name" value="DUF262 DOMAIN-CONTAINING PROTEIN"/>
    <property type="match status" value="1"/>
</dbReference>
<comment type="caution">
    <text evidence="2">The sequence shown here is derived from an EMBL/GenBank/DDBJ whole genome shotgun (WGS) entry which is preliminary data.</text>
</comment>
<sequence length="639" mass="69549">MQVTQILNQIDSGDIALPEFQRGYVWNRDQVRGLFTSLYRGYPVGGFMTWNTAADTAAARGGVSTDGTIKLLLDGQQRATSLYGVIRGQAPKFFEGNAQAFTGLYFNVVDQAFEFYAPGKMKNDPAWIDVSALMGSGVGSQIPTMQALAAGDNALFATYLDRVNAVNEIQRRDMHIEEVSGADKTIDVVVDIFNRVNSGGTKLSKGDLALAKVCASWPEARQEFNDARTEWRNAGFNFKLDWLLRVVNAIVTGKAPFSSLAGVPVADVQNGLKLARKYVSAWLNVIGGRLGLDHDRVLFSKFALVILARHMHLNGGQLPDAATQGRLLAWFAHTGMWGRYAGSTETFLSQDLDAVNNGGVDALIDVIRQSRGDLTVRESDFAGSTMGSRFYPTLYMLTRTQAARDFGTGVPLSASLLGHLASLDVHHIFPKAQLYKAGYHRSDVNAVANFCFLTKQTNISISATPPATYMPKVEASQPGALASQWIPNDLALWEVDRFHDFLAARRRTLAAAANQFLSSLESGATPQPDLISAAPAELPAVEQDEAVSEVDELVAWLLDEGFSAPERDVEVADEVTGEYLCTAEAFWPAGLQEGIGRPVVLELDERDVVDQLAARGIEAFTTVVALRGYVERLRAGAIE</sequence>
<name>A0ABR8NI04_9ACTN</name>
<dbReference type="InterPro" id="IPR004919">
    <property type="entry name" value="GmrSD_N"/>
</dbReference>
<evidence type="ECO:0000313" key="2">
    <source>
        <dbReference type="EMBL" id="MBD3926089.1"/>
    </source>
</evidence>
<feature type="domain" description="GmrSD restriction endonucleases N-terminal" evidence="1">
    <location>
        <begin position="4"/>
        <end position="212"/>
    </location>
</feature>
<protein>
    <submittedName>
        <fullName evidence="2">DUF262 domain-containing protein</fullName>
    </submittedName>
</protein>
<dbReference type="Proteomes" id="UP000618818">
    <property type="component" value="Unassembled WGS sequence"/>
</dbReference>
<reference evidence="2 3" key="1">
    <citation type="submission" date="2020-09" db="EMBL/GenBank/DDBJ databases">
        <title>novel species in genus Nocardioides.</title>
        <authorList>
            <person name="Zhang G."/>
        </authorList>
    </citation>
    <scope>NUCLEOTIDE SEQUENCE [LARGE SCALE GENOMIC DNA]</scope>
    <source>
        <strain evidence="2 3">KCTC 39551</strain>
    </source>
</reference>
<accession>A0ABR8NI04</accession>
<gene>
    <name evidence="2" type="ORF">IEZ26_15805</name>
</gene>
<evidence type="ECO:0000259" key="1">
    <source>
        <dbReference type="Pfam" id="PF03235"/>
    </source>
</evidence>
<organism evidence="2 3">
    <name type="scientific">Nocardioides cavernae</name>
    <dbReference type="NCBI Taxonomy" id="1921566"/>
    <lineage>
        <taxon>Bacteria</taxon>
        <taxon>Bacillati</taxon>
        <taxon>Actinomycetota</taxon>
        <taxon>Actinomycetes</taxon>
        <taxon>Propionibacteriales</taxon>
        <taxon>Nocardioidaceae</taxon>
        <taxon>Nocardioides</taxon>
    </lineage>
</organism>
<dbReference type="Pfam" id="PF03235">
    <property type="entry name" value="GmrSD_N"/>
    <property type="match status" value="1"/>
</dbReference>